<accession>A0ABU4VVX9</accession>
<dbReference type="RefSeq" id="WP_320188266.1">
    <property type="nucleotide sequence ID" value="NZ_CP192764.1"/>
</dbReference>
<evidence type="ECO:0008006" key="3">
    <source>
        <dbReference type="Google" id="ProtNLM"/>
    </source>
</evidence>
<evidence type="ECO:0000313" key="2">
    <source>
        <dbReference type="Proteomes" id="UP001277561"/>
    </source>
</evidence>
<organism evidence="1 2">
    <name type="scientific">Agrobacterium rosae</name>
    <dbReference type="NCBI Taxonomy" id="1972867"/>
    <lineage>
        <taxon>Bacteria</taxon>
        <taxon>Pseudomonadati</taxon>
        <taxon>Pseudomonadota</taxon>
        <taxon>Alphaproteobacteria</taxon>
        <taxon>Hyphomicrobiales</taxon>
        <taxon>Rhizobiaceae</taxon>
        <taxon>Rhizobium/Agrobacterium group</taxon>
        <taxon>Agrobacterium</taxon>
    </lineage>
</organism>
<evidence type="ECO:0000313" key="1">
    <source>
        <dbReference type="EMBL" id="MDX8329661.1"/>
    </source>
</evidence>
<keyword evidence="2" id="KW-1185">Reference proteome</keyword>
<proteinExistence type="predicted"/>
<reference evidence="1" key="1">
    <citation type="journal article" date="2023" name="Phytobiomes J">
        <title>Deciphering the key players within the bacterial microbiota associated with aerial crown gall tumors on rhododendron: Insights into the gallobiome.</title>
        <authorList>
            <person name="Kuzmanovic N."/>
            <person name="Nesme J."/>
            <person name="Wolf J."/>
            <person name="Neumann-Schaal M."/>
            <person name="Petersen J."/>
            <person name="Fernandez-Gnecco G."/>
            <person name="Sproeer C."/>
            <person name="Bunk B."/>
            <person name="Overmann J."/>
            <person name="Sorensen S.J."/>
            <person name="Idczak E."/>
            <person name="Smalla K."/>
        </authorList>
    </citation>
    <scope>NUCLEOTIDE SEQUENCE [LARGE SCALE GENOMIC DNA]</scope>
    <source>
        <strain evidence="1">Rho-14.1</strain>
    </source>
</reference>
<name>A0ABU4VVX9_9HYPH</name>
<dbReference type="Proteomes" id="UP001277561">
    <property type="component" value="Unassembled WGS sequence"/>
</dbReference>
<gene>
    <name evidence="1" type="ORF">RMS29_10525</name>
</gene>
<comment type="caution">
    <text evidence="1">The sequence shown here is derived from an EMBL/GenBank/DDBJ whole genome shotgun (WGS) entry which is preliminary data.</text>
</comment>
<protein>
    <recommendedName>
        <fullName evidence="3">Type VI secretion system Vgr family protein</fullName>
    </recommendedName>
</protein>
<dbReference type="SUPFAM" id="SSF69349">
    <property type="entry name" value="Phage fibre proteins"/>
    <property type="match status" value="1"/>
</dbReference>
<dbReference type="EMBL" id="JAVRAD010000003">
    <property type="protein sequence ID" value="MDX8329661.1"/>
    <property type="molecule type" value="Genomic_DNA"/>
</dbReference>
<sequence length="116" mass="12505">MDIRVGPSNKWSITPQQADNMVEGVGQAAYAFGDKGQAPIGDGNLHLVVQKNKSQKIGDTHMEDVGRLKRIDVGDEYSLRAVNEVIIEAGKKLVLNCGKSRIVLNSDGTITISGKE</sequence>